<organism evidence="2 3">
    <name type="scientific">Parapedobacter luteus</name>
    <dbReference type="NCBI Taxonomy" id="623280"/>
    <lineage>
        <taxon>Bacteria</taxon>
        <taxon>Pseudomonadati</taxon>
        <taxon>Bacteroidota</taxon>
        <taxon>Sphingobacteriia</taxon>
        <taxon>Sphingobacteriales</taxon>
        <taxon>Sphingobacteriaceae</taxon>
        <taxon>Parapedobacter</taxon>
    </lineage>
</organism>
<gene>
    <name evidence="2" type="ORF">SAMN05660226_03384</name>
</gene>
<accession>A0A1T5EKW5</accession>
<evidence type="ECO:0000256" key="1">
    <source>
        <dbReference type="SAM" id="Phobius"/>
    </source>
</evidence>
<keyword evidence="3" id="KW-1185">Reference proteome</keyword>
<keyword evidence="1" id="KW-0812">Transmembrane</keyword>
<feature type="transmembrane region" description="Helical" evidence="1">
    <location>
        <begin position="29"/>
        <end position="47"/>
    </location>
</feature>
<protein>
    <submittedName>
        <fullName evidence="2">Uncharacterized protein</fullName>
    </submittedName>
</protein>
<dbReference type="Proteomes" id="UP000190541">
    <property type="component" value="Unassembled WGS sequence"/>
</dbReference>
<evidence type="ECO:0000313" key="3">
    <source>
        <dbReference type="Proteomes" id="UP000190541"/>
    </source>
</evidence>
<keyword evidence="1" id="KW-0472">Membrane</keyword>
<feature type="transmembrane region" description="Helical" evidence="1">
    <location>
        <begin position="7"/>
        <end position="23"/>
    </location>
</feature>
<keyword evidence="1" id="KW-1133">Transmembrane helix</keyword>
<dbReference type="AlphaFoldDB" id="A0A1T5EKW5"/>
<reference evidence="2 3" key="1">
    <citation type="submission" date="2017-02" db="EMBL/GenBank/DDBJ databases">
        <authorList>
            <person name="Peterson S.W."/>
        </authorList>
    </citation>
    <scope>NUCLEOTIDE SEQUENCE [LARGE SCALE GENOMIC DNA]</scope>
    <source>
        <strain evidence="2 3">DSM 22899</strain>
    </source>
</reference>
<dbReference type="EMBL" id="FUYS01000010">
    <property type="protein sequence ID" value="SKB84591.1"/>
    <property type="molecule type" value="Genomic_DNA"/>
</dbReference>
<sequence length="61" mass="7244">MTVLKFVVLGFFVYALVHVTFFSDFDNKIFLVVSFSCCLVVWSIIFFKKEINNIVFRKRNL</sequence>
<evidence type="ECO:0000313" key="2">
    <source>
        <dbReference type="EMBL" id="SKB84591.1"/>
    </source>
</evidence>
<name>A0A1T5EKW5_9SPHI</name>
<proteinExistence type="predicted"/>